<dbReference type="OrthoDB" id="3268641at2759"/>
<organism evidence="2 3">
    <name type="scientific">Botryobasidium botryosum (strain FD-172 SS1)</name>
    <dbReference type="NCBI Taxonomy" id="930990"/>
    <lineage>
        <taxon>Eukaryota</taxon>
        <taxon>Fungi</taxon>
        <taxon>Dikarya</taxon>
        <taxon>Basidiomycota</taxon>
        <taxon>Agaricomycotina</taxon>
        <taxon>Agaricomycetes</taxon>
        <taxon>Cantharellales</taxon>
        <taxon>Botryobasidiaceae</taxon>
        <taxon>Botryobasidium</taxon>
    </lineage>
</organism>
<feature type="compositionally biased region" description="Basic and acidic residues" evidence="1">
    <location>
        <begin position="405"/>
        <end position="433"/>
    </location>
</feature>
<dbReference type="EMBL" id="KL198048">
    <property type="protein sequence ID" value="KDQ12743.1"/>
    <property type="molecule type" value="Genomic_DNA"/>
</dbReference>
<feature type="compositionally biased region" description="Low complexity" evidence="1">
    <location>
        <begin position="732"/>
        <end position="755"/>
    </location>
</feature>
<feature type="compositionally biased region" description="Basic and acidic residues" evidence="1">
    <location>
        <begin position="666"/>
        <end position="681"/>
    </location>
</feature>
<feature type="compositionally biased region" description="Pro residues" evidence="1">
    <location>
        <begin position="151"/>
        <end position="160"/>
    </location>
</feature>
<reference evidence="3" key="1">
    <citation type="journal article" date="2014" name="Proc. Natl. Acad. Sci. U.S.A.">
        <title>Extensive sampling of basidiomycete genomes demonstrates inadequacy of the white-rot/brown-rot paradigm for wood decay fungi.</title>
        <authorList>
            <person name="Riley R."/>
            <person name="Salamov A.A."/>
            <person name="Brown D.W."/>
            <person name="Nagy L.G."/>
            <person name="Floudas D."/>
            <person name="Held B.W."/>
            <person name="Levasseur A."/>
            <person name="Lombard V."/>
            <person name="Morin E."/>
            <person name="Otillar R."/>
            <person name="Lindquist E.A."/>
            <person name="Sun H."/>
            <person name="LaButti K.M."/>
            <person name="Schmutz J."/>
            <person name="Jabbour D."/>
            <person name="Luo H."/>
            <person name="Baker S.E."/>
            <person name="Pisabarro A.G."/>
            <person name="Walton J.D."/>
            <person name="Blanchette R.A."/>
            <person name="Henrissat B."/>
            <person name="Martin F."/>
            <person name="Cullen D."/>
            <person name="Hibbett D.S."/>
            <person name="Grigoriev I.V."/>
        </authorList>
    </citation>
    <scope>NUCLEOTIDE SEQUENCE [LARGE SCALE GENOMIC DNA]</scope>
    <source>
        <strain evidence="3">FD-172 SS1</strain>
    </source>
</reference>
<feature type="compositionally biased region" description="Low complexity" evidence="1">
    <location>
        <begin position="887"/>
        <end position="899"/>
    </location>
</feature>
<dbReference type="STRING" id="930990.A0A067MAF7"/>
<keyword evidence="3" id="KW-1185">Reference proteome</keyword>
<name>A0A067MAF7_BOTB1</name>
<protein>
    <submittedName>
        <fullName evidence="2">Uncharacterized protein</fullName>
    </submittedName>
</protein>
<feature type="region of interest" description="Disordered" evidence="1">
    <location>
        <begin position="367"/>
        <end position="433"/>
    </location>
</feature>
<feature type="compositionally biased region" description="Pro residues" evidence="1">
    <location>
        <begin position="16"/>
        <end position="28"/>
    </location>
</feature>
<accession>A0A067MAF7</accession>
<feature type="compositionally biased region" description="Basic residues" evidence="1">
    <location>
        <begin position="89"/>
        <end position="100"/>
    </location>
</feature>
<dbReference type="Proteomes" id="UP000027195">
    <property type="component" value="Unassembled WGS sequence"/>
</dbReference>
<dbReference type="HOGENOM" id="CLU_322091_0_0_1"/>
<feature type="compositionally biased region" description="Low complexity" evidence="1">
    <location>
        <begin position="688"/>
        <end position="703"/>
    </location>
</feature>
<feature type="compositionally biased region" description="Low complexity" evidence="1">
    <location>
        <begin position="367"/>
        <end position="386"/>
    </location>
</feature>
<feature type="region of interest" description="Disordered" evidence="1">
    <location>
        <begin position="1"/>
        <end position="67"/>
    </location>
</feature>
<feature type="compositionally biased region" description="Low complexity" evidence="1">
    <location>
        <begin position="34"/>
        <end position="50"/>
    </location>
</feature>
<sequence length="899" mass="96978">MRWFTSFFAKRDKRPPPAPKPPSPPPDDLPFDPAPALSASSDISDASSLRTPDEDPRAPNVRVALDDAVPALVTIAAARPRGWRALIRPKRRPVSRKKAAHPFQADSLAVDWQPRRTFPAPLDPSSDEEEEEEDDEEDDDDEDFLSDMFTPLPPPLPNPHMGPFGHPPRSYTNLLAVTMSGLSCQISSHPLMFNPSLPLFPRSVNPHSTTSHAASSHLVHMLKSHVVQRLEGAPSRPLTRAEELSIRAFGTRPPRPLPARRATRLTEEEAIQRIGGNAGWSRGLKRWAERPCFEERVLVWIPDEFGGLDCSKVMASSRSAVAALEFSDGLEALSGLTGFLEAPQAAALKKPWGNLSTKLSRPSIAIPATPVLTPSSSASSSTPTTPRKSRGSDDDVPLGVMFLSSKRERADRERKAQEDKSSERRIKDDEKRQKRYAEDLAAARARRDIAKQGGIIGVEAAAHAALAEAEKNGHPNLRRSRTESLGSAHPRSARPLVHSASASAFIPTHRSSASRDSLPPFASANGGASRPSSMVESGGRRSSLIFATPVPPMMLMAPPHTPLNPLNIVPAMQPLPPFNPLALPDSLVPGVPARSRRVSSTSDMILASSHRMGVSEDGYLIESAPRGGSVRRTSTTGPPSMQAGLQMPAVPLPALPTAVTAMVSPARRDSLLGKNERDRRSVSGSGATSGNGSVRSRRVSTTSLQDAAGTRPTVPPLAAPKHGGKHVIQAYSRRGSIASSSASASIGSSSSVGRSASRRMESIVENERREEEERGNSNASNISVQQQQQQQQYLQLQQLQQLQQYYSQSQFQPSFVYPVVQSPVSQPQSPGALHRRYATEEPKSMHRSSSLLAADVAKSSPRIRKDSAPPVLSPWARTHRKSGRAPSSSSTSSSAVAVS</sequence>
<feature type="region of interest" description="Disordered" evidence="1">
    <location>
        <begin position="622"/>
        <end position="642"/>
    </location>
</feature>
<dbReference type="InParanoid" id="A0A067MAF7"/>
<feature type="region of interest" description="Disordered" evidence="1">
    <location>
        <begin position="469"/>
        <end position="540"/>
    </location>
</feature>
<feature type="region of interest" description="Disordered" evidence="1">
    <location>
        <begin position="666"/>
        <end position="785"/>
    </location>
</feature>
<dbReference type="AlphaFoldDB" id="A0A067MAF7"/>
<feature type="region of interest" description="Disordered" evidence="1">
    <location>
        <begin position="89"/>
        <end position="165"/>
    </location>
</feature>
<gene>
    <name evidence="2" type="ORF">BOTBODRAFT_56548</name>
</gene>
<feature type="region of interest" description="Disordered" evidence="1">
    <location>
        <begin position="822"/>
        <end position="899"/>
    </location>
</feature>
<proteinExistence type="predicted"/>
<evidence type="ECO:0000256" key="1">
    <source>
        <dbReference type="SAM" id="MobiDB-lite"/>
    </source>
</evidence>
<evidence type="ECO:0000313" key="3">
    <source>
        <dbReference type="Proteomes" id="UP000027195"/>
    </source>
</evidence>
<feature type="compositionally biased region" description="Basic and acidic residues" evidence="1">
    <location>
        <begin position="758"/>
        <end position="775"/>
    </location>
</feature>
<evidence type="ECO:0000313" key="2">
    <source>
        <dbReference type="EMBL" id="KDQ12743.1"/>
    </source>
</evidence>
<feature type="compositionally biased region" description="Acidic residues" evidence="1">
    <location>
        <begin position="125"/>
        <end position="145"/>
    </location>
</feature>